<keyword evidence="1" id="KW-0805">Transcription regulation</keyword>
<dbReference type="SMART" id="SM00342">
    <property type="entry name" value="HTH_ARAC"/>
    <property type="match status" value="1"/>
</dbReference>
<keyword evidence="6" id="KW-1185">Reference proteome</keyword>
<evidence type="ECO:0000313" key="6">
    <source>
        <dbReference type="Proteomes" id="UP000002949"/>
    </source>
</evidence>
<dbReference type="InterPro" id="IPR002818">
    <property type="entry name" value="DJ-1/PfpI"/>
</dbReference>
<dbReference type="PANTHER" id="PTHR43130:SF3">
    <property type="entry name" value="HTH-TYPE TRANSCRIPTIONAL REGULATOR RV1931C"/>
    <property type="match status" value="1"/>
</dbReference>
<dbReference type="PROSITE" id="PS01124">
    <property type="entry name" value="HTH_ARAC_FAMILY_2"/>
    <property type="match status" value="1"/>
</dbReference>
<dbReference type="Gene3D" id="3.40.50.880">
    <property type="match status" value="1"/>
</dbReference>
<feature type="domain" description="HTH araC/xylS-type" evidence="4">
    <location>
        <begin position="214"/>
        <end position="312"/>
    </location>
</feature>
<keyword evidence="3" id="KW-0804">Transcription</keyword>
<evidence type="ECO:0000256" key="2">
    <source>
        <dbReference type="ARBA" id="ARBA00023125"/>
    </source>
</evidence>
<dbReference type="Proteomes" id="UP000002949">
    <property type="component" value="Unassembled WGS sequence"/>
</dbReference>
<evidence type="ECO:0000259" key="4">
    <source>
        <dbReference type="PROSITE" id="PS01124"/>
    </source>
</evidence>
<evidence type="ECO:0000313" key="5">
    <source>
        <dbReference type="EMBL" id="EHH11992.1"/>
    </source>
</evidence>
<dbReference type="InterPro" id="IPR018060">
    <property type="entry name" value="HTH_AraC"/>
</dbReference>
<dbReference type="SUPFAM" id="SSF52317">
    <property type="entry name" value="Class I glutamine amidotransferase-like"/>
    <property type="match status" value="1"/>
</dbReference>
<dbReference type="Pfam" id="PF01965">
    <property type="entry name" value="DJ-1_PfpI"/>
    <property type="match status" value="1"/>
</dbReference>
<dbReference type="eggNOG" id="COG4977">
    <property type="taxonomic scope" value="Bacteria"/>
</dbReference>
<protein>
    <submittedName>
        <fullName evidence="5">AraC family transcriptional regulator</fullName>
    </submittedName>
</protein>
<proteinExistence type="predicted"/>
<keyword evidence="2" id="KW-0238">DNA-binding</keyword>
<organism evidence="5 6">
    <name type="scientific">Mesorhizobium amorphae CCNWGS0123</name>
    <dbReference type="NCBI Taxonomy" id="1082933"/>
    <lineage>
        <taxon>Bacteria</taxon>
        <taxon>Pseudomonadati</taxon>
        <taxon>Pseudomonadota</taxon>
        <taxon>Alphaproteobacteria</taxon>
        <taxon>Hyphomicrobiales</taxon>
        <taxon>Phyllobacteriaceae</taxon>
        <taxon>Mesorhizobium</taxon>
    </lineage>
</organism>
<dbReference type="InterPro" id="IPR052158">
    <property type="entry name" value="INH-QAR"/>
</dbReference>
<dbReference type="RefSeq" id="WP_006201756.1">
    <property type="nucleotide sequence ID" value="NZ_AGSN01000091.1"/>
</dbReference>
<evidence type="ECO:0000256" key="3">
    <source>
        <dbReference type="ARBA" id="ARBA00023163"/>
    </source>
</evidence>
<dbReference type="InterPro" id="IPR029062">
    <property type="entry name" value="Class_I_gatase-like"/>
</dbReference>
<dbReference type="AlphaFoldDB" id="G6Y8H1"/>
<dbReference type="EMBL" id="AGSN01000091">
    <property type="protein sequence ID" value="EHH11992.1"/>
    <property type="molecule type" value="Genomic_DNA"/>
</dbReference>
<dbReference type="GO" id="GO:0003700">
    <property type="term" value="F:DNA-binding transcription factor activity"/>
    <property type="evidence" value="ECO:0007669"/>
    <property type="project" value="InterPro"/>
</dbReference>
<dbReference type="GO" id="GO:0043565">
    <property type="term" value="F:sequence-specific DNA binding"/>
    <property type="evidence" value="ECO:0007669"/>
    <property type="project" value="InterPro"/>
</dbReference>
<dbReference type="CDD" id="cd03136">
    <property type="entry name" value="GATase1_AraC_ArgR_like"/>
    <property type="match status" value="1"/>
</dbReference>
<dbReference type="PRINTS" id="PR00032">
    <property type="entry name" value="HTHARAC"/>
</dbReference>
<dbReference type="SUPFAM" id="SSF46689">
    <property type="entry name" value="Homeodomain-like"/>
    <property type="match status" value="2"/>
</dbReference>
<name>G6Y8H1_9HYPH</name>
<dbReference type="PATRIC" id="fig|1082933.3.peg.2155"/>
<reference evidence="5 6" key="1">
    <citation type="journal article" date="2012" name="J. Bacteriol.">
        <title>Draft Genome Sequence of Plant Growth-Promoting Rhizobium Mesorhizobium amorphae, Isolated from Zinc-Lead Mine Tailings.</title>
        <authorList>
            <person name="Hao X."/>
            <person name="Lin Y."/>
            <person name="Johnstone L."/>
            <person name="Baltrus D.A."/>
            <person name="Miller S.J."/>
            <person name="Wei G."/>
            <person name="Rensing C."/>
        </authorList>
    </citation>
    <scope>NUCLEOTIDE SEQUENCE [LARGE SCALE GENOMIC DNA]</scope>
    <source>
        <strain evidence="5 6">CCNWGS0123</strain>
    </source>
</reference>
<accession>G6Y8H1</accession>
<dbReference type="Pfam" id="PF12833">
    <property type="entry name" value="HTH_18"/>
    <property type="match status" value="1"/>
</dbReference>
<gene>
    <name evidence="5" type="ORF">MEA186_11191</name>
</gene>
<dbReference type="InterPro" id="IPR020449">
    <property type="entry name" value="Tscrpt_reg_AraC-type_HTH"/>
</dbReference>
<dbReference type="PROSITE" id="PS00041">
    <property type="entry name" value="HTH_ARAC_FAMILY_1"/>
    <property type="match status" value="1"/>
</dbReference>
<dbReference type="PANTHER" id="PTHR43130">
    <property type="entry name" value="ARAC-FAMILY TRANSCRIPTIONAL REGULATOR"/>
    <property type="match status" value="1"/>
</dbReference>
<dbReference type="InterPro" id="IPR018062">
    <property type="entry name" value="HTH_AraC-typ_CS"/>
</dbReference>
<dbReference type="Gene3D" id="1.10.10.60">
    <property type="entry name" value="Homeodomain-like"/>
    <property type="match status" value="1"/>
</dbReference>
<dbReference type="InterPro" id="IPR009057">
    <property type="entry name" value="Homeodomain-like_sf"/>
</dbReference>
<sequence>MKILLLVTPNFNLAATMAFVDPFRAANYLEGLTRFQWVVASLGGGPCLASNGVAVQTEKLNGIQEDVFEIVVVSASWTPETVSTPHLLALLRKWARTGCIMGGLDTGAFILADAGLLSGRRATVHYEHIDSFKELYPDIEVSEDIFIHDGKRFTCSGGIASSDIALHLIRASAGDALANAAARYIFHPILRPAGTSQNPVGAEPLGRTTPKVVRHVISIMELHLEQTLSIPELCNKADVSQRQLDRLFKQYVGKSPALYYRDIRLDRARGLITQTDMLMSEIAIASGFSSQVHFSRAYRERFGLSPRSDRVEGRIPFEFRAWPMHRKAQDIG</sequence>
<evidence type="ECO:0000256" key="1">
    <source>
        <dbReference type="ARBA" id="ARBA00023015"/>
    </source>
</evidence>